<sequence>MPKRFQPCPDHQFRSAKTQTPRAHANTQNASENPGNGGGLDGLGGGRLPGPGRAGNQLSPPGIVDLLVMLEATDSEFKTTRAVINHRCIEL</sequence>
<dbReference type="Proteomes" id="UP000663686">
    <property type="component" value="Chromosome"/>
</dbReference>
<reference evidence="2 3" key="2">
    <citation type="submission" date="2021-03" db="EMBL/GenBank/DDBJ databases">
        <title>P. granadensis CT364 genome publication.</title>
        <authorList>
            <person name="Stach J."/>
            <person name="Montero-Calasanz Md.C."/>
        </authorList>
    </citation>
    <scope>NUCLEOTIDE SEQUENCE [LARGE SCALE GENOMIC DNA]</scope>
    <source>
        <strain evidence="2 3">CT364</strain>
    </source>
</reference>
<evidence type="ECO:0000313" key="3">
    <source>
        <dbReference type="Proteomes" id="UP000663686"/>
    </source>
</evidence>
<name>A0ABX7GL61_9PSED</name>
<accession>A0ABX7GL61</accession>
<organism evidence="2 3">
    <name type="scientific">Pseudomonas granadensis</name>
    <dbReference type="NCBI Taxonomy" id="1421430"/>
    <lineage>
        <taxon>Bacteria</taxon>
        <taxon>Pseudomonadati</taxon>
        <taxon>Pseudomonadota</taxon>
        <taxon>Gammaproteobacteria</taxon>
        <taxon>Pseudomonadales</taxon>
        <taxon>Pseudomonadaceae</taxon>
        <taxon>Pseudomonas</taxon>
    </lineage>
</organism>
<feature type="region of interest" description="Disordered" evidence="1">
    <location>
        <begin position="1"/>
        <end position="57"/>
    </location>
</feature>
<reference evidence="2 3" key="1">
    <citation type="submission" date="2021-02" db="EMBL/GenBank/DDBJ databases">
        <authorList>
            <person name="Cea Torrescassana E."/>
        </authorList>
    </citation>
    <scope>NUCLEOTIDE SEQUENCE [LARGE SCALE GENOMIC DNA]</scope>
    <source>
        <strain evidence="2 3">CT364</strain>
    </source>
</reference>
<dbReference type="EMBL" id="CP069352">
    <property type="protein sequence ID" value="QRK86085.1"/>
    <property type="molecule type" value="Genomic_DNA"/>
</dbReference>
<protein>
    <submittedName>
        <fullName evidence="2">Uncharacterized protein</fullName>
    </submittedName>
</protein>
<feature type="compositionally biased region" description="Gly residues" evidence="1">
    <location>
        <begin position="35"/>
        <end position="53"/>
    </location>
</feature>
<keyword evidence="3" id="KW-1185">Reference proteome</keyword>
<evidence type="ECO:0000313" key="2">
    <source>
        <dbReference type="EMBL" id="QRK86085.1"/>
    </source>
</evidence>
<gene>
    <name evidence="2" type="ORF">JN757_10025</name>
</gene>
<proteinExistence type="predicted"/>
<evidence type="ECO:0000256" key="1">
    <source>
        <dbReference type="SAM" id="MobiDB-lite"/>
    </source>
</evidence>
<feature type="compositionally biased region" description="Polar residues" evidence="1">
    <location>
        <begin position="15"/>
        <end position="32"/>
    </location>
</feature>
<dbReference type="RefSeq" id="WP_203421404.1">
    <property type="nucleotide sequence ID" value="NZ_CP069352.1"/>
</dbReference>